<accession>A0ABD5LU51</accession>
<protein>
    <submittedName>
        <fullName evidence="1">Uncharacterized protein</fullName>
    </submittedName>
</protein>
<name>A0ABD5LU51_PROMI</name>
<comment type="caution">
    <text evidence="1">The sequence shown here is derived from an EMBL/GenBank/DDBJ whole genome shotgun (WGS) entry which is preliminary data.</text>
</comment>
<evidence type="ECO:0000313" key="1">
    <source>
        <dbReference type="EMBL" id="MEY2343834.1"/>
    </source>
</evidence>
<gene>
    <name evidence="1" type="ORF">I3679_004690</name>
</gene>
<proteinExistence type="predicted"/>
<reference evidence="1" key="1">
    <citation type="submission" date="2021-05" db="EMBL/GenBank/DDBJ databases">
        <title>First report of NDM-5 and VEB-6 producing Proteus mirabilis isolated from blood of a sepsis patient in Kolkata, India.</title>
        <authorList>
            <person name="Halder G."/>
            <person name="Chaudhuri B."/>
            <person name="Dutta S."/>
        </authorList>
    </citation>
    <scope>NUCLEOTIDE SEQUENCE [LARGE SCALE GENOMIC DNA]</scope>
    <source>
        <strain evidence="1">7049</strain>
    </source>
</reference>
<dbReference type="EMBL" id="JADQCH020000001">
    <property type="protein sequence ID" value="MEY2343834.1"/>
    <property type="molecule type" value="Genomic_DNA"/>
</dbReference>
<sequence>MANSLRVIFENFAHFYPRYMIFIRSDEITIRHQAKDGNKLYEYPYNFFLLFIPKDSNHNETSGITTGLLVHVDDDIDHTTWQWHHKLQPA</sequence>
<organism evidence="1">
    <name type="scientific">Proteus mirabilis</name>
    <dbReference type="NCBI Taxonomy" id="584"/>
    <lineage>
        <taxon>Bacteria</taxon>
        <taxon>Pseudomonadati</taxon>
        <taxon>Pseudomonadota</taxon>
        <taxon>Gammaproteobacteria</taxon>
        <taxon>Enterobacterales</taxon>
        <taxon>Morganellaceae</taxon>
        <taxon>Proteus</taxon>
    </lineage>
</organism>
<dbReference type="AlphaFoldDB" id="A0ABD5LU51"/>